<dbReference type="GO" id="GO:0051266">
    <property type="term" value="F:sirohydrochlorin ferrochelatase activity"/>
    <property type="evidence" value="ECO:0007669"/>
    <property type="project" value="UniProtKB-EC"/>
</dbReference>
<evidence type="ECO:0000256" key="11">
    <source>
        <dbReference type="ARBA" id="ARBA00023268"/>
    </source>
</evidence>
<comment type="pathway">
    <text evidence="12 15">Porphyrin-containing compound metabolism; siroheme biosynthesis; precorrin-2 from uroporphyrinogen III: step 1/1.</text>
</comment>
<dbReference type="Proteomes" id="UP000244441">
    <property type="component" value="Chromosome"/>
</dbReference>
<dbReference type="FunFam" id="3.30.950.10:FF:000001">
    <property type="entry name" value="Siroheme synthase"/>
    <property type="match status" value="1"/>
</dbReference>
<dbReference type="GO" id="GO:0004851">
    <property type="term" value="F:uroporphyrin-III C-methyltransferase activity"/>
    <property type="evidence" value="ECO:0007669"/>
    <property type="project" value="UniProtKB-UniRule"/>
</dbReference>
<evidence type="ECO:0000259" key="19">
    <source>
        <dbReference type="Pfam" id="PF14824"/>
    </source>
</evidence>
<evidence type="ECO:0000256" key="9">
    <source>
        <dbReference type="ARBA" id="ARBA00023239"/>
    </source>
</evidence>
<dbReference type="InterPro" id="IPR014777">
    <property type="entry name" value="4pyrrole_Mease_sub1"/>
</dbReference>
<dbReference type="UniPathway" id="UPA00262">
    <property type="reaction ID" value="UER00211"/>
</dbReference>
<evidence type="ECO:0000256" key="10">
    <source>
        <dbReference type="ARBA" id="ARBA00023244"/>
    </source>
</evidence>
<dbReference type="SUPFAM" id="SSF51735">
    <property type="entry name" value="NAD(P)-binding Rossmann-fold domains"/>
    <property type="match status" value="1"/>
</dbReference>
<dbReference type="NCBIfam" id="NF004790">
    <property type="entry name" value="PRK06136.1"/>
    <property type="match status" value="1"/>
</dbReference>
<keyword evidence="7 15" id="KW-0560">Oxidoreductase</keyword>
<comment type="similarity">
    <text evidence="15">In the N-terminal section; belongs to the precorrin-2 dehydrogenase / sirohydrochlorin ferrochelatase family.</text>
</comment>
<comment type="pathway">
    <text evidence="14 15">Cofactor biosynthesis; adenosylcobalamin biosynthesis; precorrin-2 from uroporphyrinogen III: step 1/1.</text>
</comment>
<feature type="region of interest" description="Uroporphyrinogen-III C-methyltransferase" evidence="15">
    <location>
        <begin position="217"/>
        <end position="481"/>
    </location>
</feature>
<dbReference type="GO" id="GO:0043115">
    <property type="term" value="F:precorrin-2 dehydrogenase activity"/>
    <property type="evidence" value="ECO:0007669"/>
    <property type="project" value="UniProtKB-UniRule"/>
</dbReference>
<dbReference type="EC" id="1.3.1.76" evidence="15"/>
<dbReference type="Gene3D" id="3.30.160.110">
    <property type="entry name" value="Siroheme synthase, domain 2"/>
    <property type="match status" value="1"/>
</dbReference>
<dbReference type="KEGG" id="cate:C2869_18955"/>
<dbReference type="GO" id="GO:0051287">
    <property type="term" value="F:NAD binding"/>
    <property type="evidence" value="ECO:0007669"/>
    <property type="project" value="InterPro"/>
</dbReference>
<dbReference type="GO" id="GO:0019354">
    <property type="term" value="P:siroheme biosynthetic process"/>
    <property type="evidence" value="ECO:0007669"/>
    <property type="project" value="UniProtKB-UniRule"/>
</dbReference>
<dbReference type="FunFam" id="3.30.160.110:FF:000001">
    <property type="entry name" value="Siroheme synthase"/>
    <property type="match status" value="1"/>
</dbReference>
<comment type="similarity">
    <text evidence="2">Belongs to the precorrin methyltransferase family.</text>
</comment>
<comment type="catalytic activity">
    <reaction evidence="15">
        <text>uroporphyrinogen III + 2 S-adenosyl-L-methionine = precorrin-2 + 2 S-adenosyl-L-homocysteine + H(+)</text>
        <dbReference type="Rhea" id="RHEA:32459"/>
        <dbReference type="ChEBI" id="CHEBI:15378"/>
        <dbReference type="ChEBI" id="CHEBI:57308"/>
        <dbReference type="ChEBI" id="CHEBI:57856"/>
        <dbReference type="ChEBI" id="CHEBI:58827"/>
        <dbReference type="ChEBI" id="CHEBI:59789"/>
        <dbReference type="EC" id="2.1.1.107"/>
    </reaction>
</comment>
<feature type="binding site" evidence="15">
    <location>
        <position position="226"/>
    </location>
    <ligand>
        <name>S-adenosyl-L-methionine</name>
        <dbReference type="ChEBI" id="CHEBI:59789"/>
    </ligand>
</feature>
<keyword evidence="11 15" id="KW-0511">Multifunctional enzyme</keyword>
<evidence type="ECO:0000256" key="3">
    <source>
        <dbReference type="ARBA" id="ARBA00022573"/>
    </source>
</evidence>
<dbReference type="EC" id="2.1.1.107" evidence="15"/>
<comment type="pathway">
    <text evidence="1 15">Porphyrin-containing compound metabolism; siroheme biosynthesis; sirohydrochlorin from precorrin-2: step 1/1.</text>
</comment>
<dbReference type="Pfam" id="PF13241">
    <property type="entry name" value="NAD_binding_7"/>
    <property type="match status" value="1"/>
</dbReference>
<comment type="pathway">
    <text evidence="15">Cofactor biosynthesis; adenosylcobalamin biosynthesis; sirohydrochlorin from precorrin-2: step 1/1.</text>
</comment>
<keyword evidence="5 15" id="KW-0808">Transferase</keyword>
<keyword evidence="9 15" id="KW-0456">Lyase</keyword>
<evidence type="ECO:0000256" key="8">
    <source>
        <dbReference type="ARBA" id="ARBA00023027"/>
    </source>
</evidence>
<evidence type="ECO:0000256" key="14">
    <source>
        <dbReference type="ARBA" id="ARBA00060548"/>
    </source>
</evidence>
<dbReference type="AlphaFoldDB" id="A0A2S0VY45"/>
<feature type="binding site" evidence="15">
    <location>
        <begin position="302"/>
        <end position="304"/>
    </location>
    <ligand>
        <name>S-adenosyl-L-methionine</name>
        <dbReference type="ChEBI" id="CHEBI:59789"/>
    </ligand>
</feature>
<dbReference type="InterPro" id="IPR028281">
    <property type="entry name" value="Sirohaem_synthase_central"/>
</dbReference>
<dbReference type="InterPro" id="IPR050161">
    <property type="entry name" value="Siro_Cobalamin_biosynth"/>
</dbReference>
<organism evidence="20 21">
    <name type="scientific">Saccharobesus litoralis</name>
    <dbReference type="NCBI Taxonomy" id="2172099"/>
    <lineage>
        <taxon>Bacteria</taxon>
        <taxon>Pseudomonadati</taxon>
        <taxon>Pseudomonadota</taxon>
        <taxon>Gammaproteobacteria</taxon>
        <taxon>Alteromonadales</taxon>
        <taxon>Alteromonadaceae</taxon>
        <taxon>Saccharobesus</taxon>
    </lineage>
</organism>
<dbReference type="UniPathway" id="UPA00148">
    <property type="reaction ID" value="UER00211"/>
</dbReference>
<feature type="binding site" evidence="15">
    <location>
        <begin position="43"/>
        <end position="44"/>
    </location>
    <ligand>
        <name>NAD(+)</name>
        <dbReference type="ChEBI" id="CHEBI:57540"/>
    </ligand>
</feature>
<protein>
    <recommendedName>
        <fullName evidence="15">Siroheme synthase</fullName>
    </recommendedName>
    <domain>
        <recommendedName>
            <fullName evidence="15">Uroporphyrinogen-III C-methyltransferase</fullName>
            <shortName evidence="15">Urogen III methylase</shortName>
            <ecNumber evidence="15">2.1.1.107</ecNumber>
        </recommendedName>
        <alternativeName>
            <fullName evidence="15">SUMT</fullName>
        </alternativeName>
        <alternativeName>
            <fullName evidence="15">Uroporphyrinogen III methylase</fullName>
            <shortName evidence="15">UROM</shortName>
        </alternativeName>
    </domain>
    <domain>
        <recommendedName>
            <fullName evidence="15">Precorrin-2 dehydrogenase</fullName>
            <ecNumber evidence="15">1.3.1.76</ecNumber>
        </recommendedName>
    </domain>
    <domain>
        <recommendedName>
            <fullName evidence="15">Sirohydrochlorin ferrochelatase</fullName>
            <ecNumber evidence="15">4.99.1.4</ecNumber>
        </recommendedName>
    </domain>
</protein>
<dbReference type="InterPro" id="IPR006366">
    <property type="entry name" value="CobA/CysG_C"/>
</dbReference>
<dbReference type="Pfam" id="PF00590">
    <property type="entry name" value="TP_methylase"/>
    <property type="match status" value="1"/>
</dbReference>
<gene>
    <name evidence="20" type="primary">cobA</name>
    <name evidence="15" type="synonym">cysG</name>
    <name evidence="20" type="ORF">C2869_18955</name>
</gene>
<dbReference type="Gene3D" id="3.30.950.10">
    <property type="entry name" value="Methyltransferase, Cobalt-precorrin-4 Transmethylase, Domain 2"/>
    <property type="match status" value="1"/>
</dbReference>
<dbReference type="PANTHER" id="PTHR45790:SF1">
    <property type="entry name" value="SIROHEME SYNTHASE"/>
    <property type="match status" value="1"/>
</dbReference>
<comment type="catalytic activity">
    <reaction evidence="15">
        <text>siroheme + 2 H(+) = sirohydrochlorin + Fe(2+)</text>
        <dbReference type="Rhea" id="RHEA:24360"/>
        <dbReference type="ChEBI" id="CHEBI:15378"/>
        <dbReference type="ChEBI" id="CHEBI:29033"/>
        <dbReference type="ChEBI" id="CHEBI:58351"/>
        <dbReference type="ChEBI" id="CHEBI:60052"/>
        <dbReference type="EC" id="4.99.1.4"/>
    </reaction>
</comment>
<evidence type="ECO:0000256" key="5">
    <source>
        <dbReference type="ARBA" id="ARBA00022679"/>
    </source>
</evidence>
<evidence type="ECO:0000256" key="1">
    <source>
        <dbReference type="ARBA" id="ARBA00005010"/>
    </source>
</evidence>
<comment type="pathway">
    <text evidence="15">Porphyrin-containing compound metabolism; siroheme biosynthesis; siroheme from sirohydrochlorin: step 1/1.</text>
</comment>
<dbReference type="EC" id="4.99.1.4" evidence="15"/>
<dbReference type="Gene3D" id="1.10.8.210">
    <property type="entry name" value="Sirohaem synthase, dimerisation domain"/>
    <property type="match status" value="1"/>
</dbReference>
<comment type="catalytic activity">
    <reaction evidence="13 15">
        <text>precorrin-2 + NAD(+) = sirohydrochlorin + NADH + 2 H(+)</text>
        <dbReference type="Rhea" id="RHEA:15613"/>
        <dbReference type="ChEBI" id="CHEBI:15378"/>
        <dbReference type="ChEBI" id="CHEBI:57540"/>
        <dbReference type="ChEBI" id="CHEBI:57945"/>
        <dbReference type="ChEBI" id="CHEBI:58351"/>
        <dbReference type="ChEBI" id="CHEBI:58827"/>
        <dbReference type="EC" id="1.3.1.76"/>
    </reaction>
</comment>
<evidence type="ECO:0000313" key="21">
    <source>
        <dbReference type="Proteomes" id="UP000244441"/>
    </source>
</evidence>
<dbReference type="GO" id="GO:0009236">
    <property type="term" value="P:cobalamin biosynthetic process"/>
    <property type="evidence" value="ECO:0007669"/>
    <property type="project" value="UniProtKB-UniRule"/>
</dbReference>
<keyword evidence="6 15" id="KW-0949">S-adenosyl-L-methionine</keyword>
<proteinExistence type="inferred from homology"/>
<feature type="active site" description="Proton donor" evidence="15 16">
    <location>
        <position position="271"/>
    </location>
</feature>
<dbReference type="CDD" id="cd11642">
    <property type="entry name" value="SUMT"/>
    <property type="match status" value="1"/>
</dbReference>
<dbReference type="InterPro" id="IPR006367">
    <property type="entry name" value="Sirohaem_synthase_N"/>
</dbReference>
<feature type="binding site" evidence="15">
    <location>
        <begin position="22"/>
        <end position="23"/>
    </location>
    <ligand>
        <name>NAD(+)</name>
        <dbReference type="ChEBI" id="CHEBI:57540"/>
    </ligand>
</feature>
<dbReference type="OrthoDB" id="9815856at2"/>
<dbReference type="Pfam" id="PF10414">
    <property type="entry name" value="CysG_dimeriser"/>
    <property type="match status" value="1"/>
</dbReference>
<dbReference type="NCBIfam" id="NF007922">
    <property type="entry name" value="PRK10637.1"/>
    <property type="match status" value="1"/>
</dbReference>
<feature type="binding site" evidence="15">
    <location>
        <position position="413"/>
    </location>
    <ligand>
        <name>S-adenosyl-L-methionine</name>
        <dbReference type="ChEBI" id="CHEBI:59789"/>
    </ligand>
</feature>
<feature type="binding site" evidence="15">
    <location>
        <position position="384"/>
    </location>
    <ligand>
        <name>S-adenosyl-L-methionine</name>
        <dbReference type="ChEBI" id="CHEBI:59789"/>
    </ligand>
</feature>
<dbReference type="NCBIfam" id="TIGR01470">
    <property type="entry name" value="cysG_Nterm"/>
    <property type="match status" value="1"/>
</dbReference>
<comment type="function">
    <text evidence="15">Multifunctional enzyme that catalyzes the SAM-dependent methylations of uroporphyrinogen III at position C-2 and C-7 to form precorrin-2 via precorrin-1. Then it catalyzes the NAD-dependent ring dehydrogenation of precorrin-2 to yield sirohydrochlorin. Finally, it catalyzes the ferrochelation of sirohydrochlorin to yield siroheme.</text>
</comment>
<dbReference type="SUPFAM" id="SSF53790">
    <property type="entry name" value="Tetrapyrrole methylase"/>
    <property type="match status" value="1"/>
</dbReference>
<dbReference type="InterPro" id="IPR037115">
    <property type="entry name" value="Sirohaem_synt_dimer_dom_sf"/>
</dbReference>
<feature type="domain" description="Tetrapyrrole methylase" evidence="17">
    <location>
        <begin position="219"/>
        <end position="428"/>
    </location>
</feature>
<dbReference type="GO" id="GO:0032259">
    <property type="term" value="P:methylation"/>
    <property type="evidence" value="ECO:0007669"/>
    <property type="project" value="UniProtKB-KW"/>
</dbReference>
<keyword evidence="21" id="KW-1185">Reference proteome</keyword>
<keyword evidence="10 15" id="KW-0627">Porphyrin biosynthesis</keyword>
<keyword evidence="3 15" id="KW-0169">Cobalamin biosynthesis</keyword>
<dbReference type="PIRSF" id="PIRSF036426">
    <property type="entry name" value="Sirohaem_synth"/>
    <property type="match status" value="1"/>
</dbReference>
<dbReference type="InterPro" id="IPR012409">
    <property type="entry name" value="Sirohaem_synth"/>
</dbReference>
<dbReference type="EMBL" id="CP026604">
    <property type="protein sequence ID" value="AWB69092.1"/>
    <property type="molecule type" value="Genomic_DNA"/>
</dbReference>
<feature type="binding site" evidence="15">
    <location>
        <position position="307"/>
    </location>
    <ligand>
        <name>S-adenosyl-L-methionine</name>
        <dbReference type="ChEBI" id="CHEBI:59789"/>
    </ligand>
</feature>
<evidence type="ECO:0000256" key="13">
    <source>
        <dbReference type="ARBA" id="ARBA00047561"/>
    </source>
</evidence>
<reference evidence="20 21" key="1">
    <citation type="submission" date="2018-01" db="EMBL/GenBank/DDBJ databases">
        <title>Genome sequence of a Cantenovulum-like bacteria.</title>
        <authorList>
            <person name="Tan W.R."/>
            <person name="Lau N.-S."/>
            <person name="Go F."/>
            <person name="Amirul A.-A.A."/>
        </authorList>
    </citation>
    <scope>NUCLEOTIDE SEQUENCE [LARGE SCALE GENOMIC DNA]</scope>
    <source>
        <strain evidence="20 21">CCB-QB4</strain>
    </source>
</reference>
<feature type="domain" description="Siroheme synthase central" evidence="19">
    <location>
        <begin position="124"/>
        <end position="144"/>
    </location>
</feature>
<name>A0A2S0VY45_9ALTE</name>
<dbReference type="Pfam" id="PF14824">
    <property type="entry name" value="Sirohm_synth_M"/>
    <property type="match status" value="1"/>
</dbReference>
<dbReference type="PANTHER" id="PTHR45790">
    <property type="entry name" value="SIROHEME SYNTHASE-RELATED"/>
    <property type="match status" value="1"/>
</dbReference>
<evidence type="ECO:0000256" key="16">
    <source>
        <dbReference type="PIRSR" id="PIRSR036426-1"/>
    </source>
</evidence>
<dbReference type="FunFam" id="3.40.1010.10:FF:000001">
    <property type="entry name" value="Siroheme synthase"/>
    <property type="match status" value="1"/>
</dbReference>
<dbReference type="PROSITE" id="PS00839">
    <property type="entry name" value="SUMT_1"/>
    <property type="match status" value="1"/>
</dbReference>
<feature type="region of interest" description="Precorrin-2 dehydrogenase / sirohydrochlorin ferrochelatase" evidence="15">
    <location>
        <begin position="1"/>
        <end position="203"/>
    </location>
</feature>
<dbReference type="SUPFAM" id="SSF75615">
    <property type="entry name" value="Siroheme synthase middle domains-like"/>
    <property type="match status" value="1"/>
</dbReference>
<dbReference type="InterPro" id="IPR035996">
    <property type="entry name" value="4pyrrol_Methylase_sf"/>
</dbReference>
<dbReference type="Gene3D" id="3.40.50.720">
    <property type="entry name" value="NAD(P)-binding Rossmann-like Domain"/>
    <property type="match status" value="1"/>
</dbReference>
<dbReference type="Gene3D" id="3.40.1010.10">
    <property type="entry name" value="Cobalt-precorrin-4 Transmethylase, Domain 1"/>
    <property type="match status" value="1"/>
</dbReference>
<feature type="modified residue" description="Phosphoserine" evidence="15">
    <location>
        <position position="128"/>
    </location>
</feature>
<feature type="binding site" evidence="15">
    <location>
        <begin position="332"/>
        <end position="333"/>
    </location>
    <ligand>
        <name>S-adenosyl-L-methionine</name>
        <dbReference type="ChEBI" id="CHEBI:59789"/>
    </ligand>
</feature>
<evidence type="ECO:0000256" key="7">
    <source>
        <dbReference type="ARBA" id="ARBA00023002"/>
    </source>
</evidence>
<keyword evidence="4 15" id="KW-0489">Methyltransferase</keyword>
<dbReference type="InterPro" id="IPR036291">
    <property type="entry name" value="NAD(P)-bd_dom_sf"/>
</dbReference>
<feature type="active site" description="Proton acceptor" evidence="15 16">
    <location>
        <position position="249"/>
    </location>
</feature>
<comment type="similarity">
    <text evidence="15">In the C-terminal section; belongs to the precorrin methyltransferase family.</text>
</comment>
<evidence type="ECO:0000256" key="15">
    <source>
        <dbReference type="HAMAP-Rule" id="MF_01646"/>
    </source>
</evidence>
<dbReference type="InterPro" id="IPR003043">
    <property type="entry name" value="Uropor_MeTrfase_CS"/>
</dbReference>
<sequence length="481" mass="53439">MQQFPIFLNLNNFPCAVVGGGDVAFRKVSALLKAQATVEIIAPELCPELAELLEEDALSWNQAHYSPELIQNKRLVVAATDNSQVNSEIFTYCEANRILINTVDQPEFCRYTTPSIIDRSPILIAISSGGNAPVLARRLRAKIETLVPQSTKVLAEFSGQIREQVKAKFTSFKARRHFWERFFNSSFASNIDKYPNDKRQAALQQLMNEESQQTSNGEVWLVGAGPGDPELLTLKAMQKMQQADVIFYDRLVSKDILDLARKDAEFICVGKQKGYHSIPQENINDLLVEYAEKGYKVCRLKGGDPFIFGRGGEEIEPLVAKQIHFQVVPAVTAASGCSAYAGIPLTHRDYAQSVTFVTGHCRNSGEHPNWQTIAQPNQTIVIYMGLSQSGEISQRLISHGIRPDMPVALVEKGSTPEQRVVTTTLSTLSDTIEHEKVKSPALIIVGEVVALHNKLNWYQSANLSNLSFAELNSDGQIKYRS</sequence>
<feature type="domain" description="Sirohaem synthase dimerisation" evidence="18">
    <location>
        <begin position="153"/>
        <end position="206"/>
    </location>
</feature>
<keyword evidence="8 15" id="KW-0520">NAD</keyword>
<dbReference type="RefSeq" id="WP_108605129.1">
    <property type="nucleotide sequence ID" value="NZ_CP026604.1"/>
</dbReference>
<dbReference type="InterPro" id="IPR019478">
    <property type="entry name" value="Sirohaem_synthase_dimer_dom"/>
</dbReference>
<keyword evidence="15" id="KW-0597">Phosphoprotein</keyword>
<dbReference type="NCBIfam" id="TIGR01469">
    <property type="entry name" value="cobA_cysG_Cterm"/>
    <property type="match status" value="1"/>
</dbReference>
<dbReference type="InterPro" id="IPR014776">
    <property type="entry name" value="4pyrrole_Mease_sub2"/>
</dbReference>
<evidence type="ECO:0000256" key="6">
    <source>
        <dbReference type="ARBA" id="ARBA00022691"/>
    </source>
</evidence>
<evidence type="ECO:0000256" key="4">
    <source>
        <dbReference type="ARBA" id="ARBA00022603"/>
    </source>
</evidence>
<dbReference type="HAMAP" id="MF_01646">
    <property type="entry name" value="Siroheme_synth"/>
    <property type="match status" value="1"/>
</dbReference>
<dbReference type="InterPro" id="IPR000878">
    <property type="entry name" value="4pyrrol_Mease"/>
</dbReference>
<evidence type="ECO:0000259" key="18">
    <source>
        <dbReference type="Pfam" id="PF10414"/>
    </source>
</evidence>
<evidence type="ECO:0000313" key="20">
    <source>
        <dbReference type="EMBL" id="AWB69092.1"/>
    </source>
</evidence>
<evidence type="ECO:0000259" key="17">
    <source>
        <dbReference type="Pfam" id="PF00590"/>
    </source>
</evidence>
<accession>A0A2S0VY45</accession>
<evidence type="ECO:0000256" key="2">
    <source>
        <dbReference type="ARBA" id="ARBA00005879"/>
    </source>
</evidence>
<evidence type="ECO:0000256" key="12">
    <source>
        <dbReference type="ARBA" id="ARBA00025705"/>
    </source>
</evidence>